<sequence>MISKKTFGMLFIFVSLVLSTNAFLSIPVKFDNLEKSILFNATFGTEECKIDTKADFFYCNNDIDFIRIGNHTFKKAYALVKLLTADNSYHLQNFTNDDIIGQINLGQPNPDFIKKDTNFIKMYFDSSDYFQLNCNFYSNEETTFFGQKIRGYSRQYIDFDVAESTIDTDTFEEMLVILKSKNYNITVKKIGFFSQYYLDTIEGLEPIKITILTEDMSPYILKIEPSVYTEKITNGVYKLLFQPYKQNFSFLLLWLSCKYSKHIFCRKSIRYQLLSSC</sequence>
<dbReference type="InParanoid" id="Q24C67"/>
<evidence type="ECO:0000256" key="1">
    <source>
        <dbReference type="SAM" id="SignalP"/>
    </source>
</evidence>
<dbReference type="AlphaFoldDB" id="Q24C67"/>
<dbReference type="KEGG" id="tet:TTHERM_00697040"/>
<dbReference type="HOGENOM" id="CLU_063368_1_0_1"/>
<dbReference type="InterPro" id="IPR021109">
    <property type="entry name" value="Peptidase_aspartic_dom_sf"/>
</dbReference>
<keyword evidence="3" id="KW-1185">Reference proteome</keyword>
<gene>
    <name evidence="2" type="ORF">TTHERM_00697040</name>
</gene>
<name>Q24C67_TETTS</name>
<protein>
    <submittedName>
        <fullName evidence="2">Transmembrane protein, putative</fullName>
    </submittedName>
</protein>
<dbReference type="Proteomes" id="UP000009168">
    <property type="component" value="Unassembled WGS sequence"/>
</dbReference>
<dbReference type="GeneID" id="7840933"/>
<dbReference type="EMBL" id="GG662372">
    <property type="protein sequence ID" value="EAS05371.2"/>
    <property type="molecule type" value="Genomic_DNA"/>
</dbReference>
<dbReference type="SUPFAM" id="SSF50630">
    <property type="entry name" value="Acid proteases"/>
    <property type="match status" value="1"/>
</dbReference>
<dbReference type="RefSeq" id="XP_001025616.2">
    <property type="nucleotide sequence ID" value="XM_001025616.2"/>
</dbReference>
<organism evidence="2 3">
    <name type="scientific">Tetrahymena thermophila (strain SB210)</name>
    <dbReference type="NCBI Taxonomy" id="312017"/>
    <lineage>
        <taxon>Eukaryota</taxon>
        <taxon>Sar</taxon>
        <taxon>Alveolata</taxon>
        <taxon>Ciliophora</taxon>
        <taxon>Intramacronucleata</taxon>
        <taxon>Oligohymenophorea</taxon>
        <taxon>Hymenostomatida</taxon>
        <taxon>Tetrahymenina</taxon>
        <taxon>Tetrahymenidae</taxon>
        <taxon>Tetrahymena</taxon>
    </lineage>
</organism>
<keyword evidence="2" id="KW-0812">Transmembrane</keyword>
<keyword evidence="1" id="KW-0732">Signal</keyword>
<proteinExistence type="predicted"/>
<reference evidence="3" key="1">
    <citation type="journal article" date="2006" name="PLoS Biol.">
        <title>Macronuclear genome sequence of the ciliate Tetrahymena thermophila, a model eukaryote.</title>
        <authorList>
            <person name="Eisen J.A."/>
            <person name="Coyne R.S."/>
            <person name="Wu M."/>
            <person name="Wu D."/>
            <person name="Thiagarajan M."/>
            <person name="Wortman J.R."/>
            <person name="Badger J.H."/>
            <person name="Ren Q."/>
            <person name="Amedeo P."/>
            <person name="Jones K.M."/>
            <person name="Tallon L.J."/>
            <person name="Delcher A.L."/>
            <person name="Salzberg S.L."/>
            <person name="Silva J.C."/>
            <person name="Haas B.J."/>
            <person name="Majoros W.H."/>
            <person name="Farzad M."/>
            <person name="Carlton J.M."/>
            <person name="Smith R.K. Jr."/>
            <person name="Garg J."/>
            <person name="Pearlman R.E."/>
            <person name="Karrer K.M."/>
            <person name="Sun L."/>
            <person name="Manning G."/>
            <person name="Elde N.C."/>
            <person name="Turkewitz A.P."/>
            <person name="Asai D.J."/>
            <person name="Wilkes D.E."/>
            <person name="Wang Y."/>
            <person name="Cai H."/>
            <person name="Collins K."/>
            <person name="Stewart B.A."/>
            <person name="Lee S.R."/>
            <person name="Wilamowska K."/>
            <person name="Weinberg Z."/>
            <person name="Ruzzo W.L."/>
            <person name="Wloga D."/>
            <person name="Gaertig J."/>
            <person name="Frankel J."/>
            <person name="Tsao C.-C."/>
            <person name="Gorovsky M.A."/>
            <person name="Keeling P.J."/>
            <person name="Waller R.F."/>
            <person name="Patron N.J."/>
            <person name="Cherry J.M."/>
            <person name="Stover N.A."/>
            <person name="Krieger C.J."/>
            <person name="del Toro C."/>
            <person name="Ryder H.F."/>
            <person name="Williamson S.C."/>
            <person name="Barbeau R.A."/>
            <person name="Hamilton E.P."/>
            <person name="Orias E."/>
        </authorList>
    </citation>
    <scope>NUCLEOTIDE SEQUENCE [LARGE SCALE GENOMIC DNA]</scope>
    <source>
        <strain evidence="3">SB210</strain>
    </source>
</reference>
<evidence type="ECO:0000313" key="3">
    <source>
        <dbReference type="Proteomes" id="UP000009168"/>
    </source>
</evidence>
<accession>Q24C67</accession>
<feature type="chain" id="PRO_5004202047" evidence="1">
    <location>
        <begin position="23"/>
        <end position="277"/>
    </location>
</feature>
<evidence type="ECO:0000313" key="2">
    <source>
        <dbReference type="EMBL" id="EAS05371.2"/>
    </source>
</evidence>
<feature type="signal peptide" evidence="1">
    <location>
        <begin position="1"/>
        <end position="22"/>
    </location>
</feature>
<keyword evidence="2" id="KW-0472">Membrane</keyword>